<organism evidence="1 2">
    <name type="scientific">Xanthomonas dyei</name>
    <dbReference type="NCBI Taxonomy" id="743699"/>
    <lineage>
        <taxon>Bacteria</taxon>
        <taxon>Pseudomonadati</taxon>
        <taxon>Pseudomonadota</taxon>
        <taxon>Gammaproteobacteria</taxon>
        <taxon>Lysobacterales</taxon>
        <taxon>Lysobacteraceae</taxon>
        <taxon>Xanthomonas</taxon>
    </lineage>
</organism>
<reference evidence="1 2" key="1">
    <citation type="submission" date="2016-08" db="EMBL/GenBank/DDBJ databases">
        <authorList>
            <person name="Seilhamer J.J."/>
        </authorList>
    </citation>
    <scope>NUCLEOTIDE SEQUENCE [LARGE SCALE GENOMIC DNA]</scope>
    <source>
        <strain evidence="1 2">CFBP7245</strain>
    </source>
</reference>
<protein>
    <recommendedName>
        <fullName evidence="3">Ribbon-helix-helix protein CopG domain-containing protein</fullName>
    </recommendedName>
</protein>
<dbReference type="SUPFAM" id="SSF47598">
    <property type="entry name" value="Ribbon-helix-helix"/>
    <property type="match status" value="1"/>
</dbReference>
<dbReference type="InterPro" id="IPR010985">
    <property type="entry name" value="Ribbon_hlx_hlx"/>
</dbReference>
<dbReference type="EMBL" id="MDEE01000001">
    <property type="protein sequence ID" value="PPU58957.1"/>
    <property type="molecule type" value="Genomic_DNA"/>
</dbReference>
<dbReference type="RefSeq" id="WP_104613909.1">
    <property type="nucleotide sequence ID" value="NZ_JBHLXZ010000001.1"/>
</dbReference>
<gene>
    <name evidence="1" type="ORF">XdyCFBP7245_00460</name>
</gene>
<evidence type="ECO:0000313" key="2">
    <source>
        <dbReference type="Proteomes" id="UP000238908"/>
    </source>
</evidence>
<dbReference type="GO" id="GO:0006355">
    <property type="term" value="P:regulation of DNA-templated transcription"/>
    <property type="evidence" value="ECO:0007669"/>
    <property type="project" value="InterPro"/>
</dbReference>
<accession>A0A2S7CBK5</accession>
<name>A0A2S7CBK5_9XANT</name>
<dbReference type="Proteomes" id="UP000238908">
    <property type="component" value="Unassembled WGS sequence"/>
</dbReference>
<comment type="caution">
    <text evidence="1">The sequence shown here is derived from an EMBL/GenBank/DDBJ whole genome shotgun (WGS) entry which is preliminary data.</text>
</comment>
<sequence>MSEKTKITVNLSEEVTSALKSMAQERSTSVTEVLRHAISTEKFLLNEVKQGGKVLIKDRDGNMRELIFR</sequence>
<evidence type="ECO:0000313" key="1">
    <source>
        <dbReference type="EMBL" id="PPU58957.1"/>
    </source>
</evidence>
<dbReference type="AlphaFoldDB" id="A0A2S7CBK5"/>
<proteinExistence type="predicted"/>
<evidence type="ECO:0008006" key="3">
    <source>
        <dbReference type="Google" id="ProtNLM"/>
    </source>
</evidence>